<evidence type="ECO:0000313" key="2">
    <source>
        <dbReference type="EMBL" id="GEU55732.1"/>
    </source>
</evidence>
<accession>A0A6L2L4S6</accession>
<organism evidence="2">
    <name type="scientific">Tanacetum cinerariifolium</name>
    <name type="common">Dalmatian daisy</name>
    <name type="synonym">Chrysanthemum cinerariifolium</name>
    <dbReference type="NCBI Taxonomy" id="118510"/>
    <lineage>
        <taxon>Eukaryota</taxon>
        <taxon>Viridiplantae</taxon>
        <taxon>Streptophyta</taxon>
        <taxon>Embryophyta</taxon>
        <taxon>Tracheophyta</taxon>
        <taxon>Spermatophyta</taxon>
        <taxon>Magnoliopsida</taxon>
        <taxon>eudicotyledons</taxon>
        <taxon>Gunneridae</taxon>
        <taxon>Pentapetalae</taxon>
        <taxon>asterids</taxon>
        <taxon>campanulids</taxon>
        <taxon>Asterales</taxon>
        <taxon>Asteraceae</taxon>
        <taxon>Asteroideae</taxon>
        <taxon>Anthemideae</taxon>
        <taxon>Anthemidinae</taxon>
        <taxon>Tanacetum</taxon>
    </lineage>
</organism>
<comment type="caution">
    <text evidence="2">The sequence shown here is derived from an EMBL/GenBank/DDBJ whole genome shotgun (WGS) entry which is preliminary data.</text>
</comment>
<protein>
    <recommendedName>
        <fullName evidence="1">Retrotransposon gag domain-containing protein</fullName>
    </recommendedName>
</protein>
<gene>
    <name evidence="2" type="ORF">Tci_027710</name>
</gene>
<feature type="domain" description="Retrotransposon gag" evidence="1">
    <location>
        <begin position="17"/>
        <end position="114"/>
    </location>
</feature>
<proteinExistence type="predicted"/>
<evidence type="ECO:0000259" key="1">
    <source>
        <dbReference type="Pfam" id="PF03732"/>
    </source>
</evidence>
<dbReference type="AlphaFoldDB" id="A0A6L2L4S6"/>
<dbReference type="InterPro" id="IPR005162">
    <property type="entry name" value="Retrotrans_gag_dom"/>
</dbReference>
<name>A0A6L2L4S6_TANCI</name>
<reference evidence="2" key="1">
    <citation type="journal article" date="2019" name="Sci. Rep.">
        <title>Draft genome of Tanacetum cinerariifolium, the natural source of mosquito coil.</title>
        <authorList>
            <person name="Yamashiro T."/>
            <person name="Shiraishi A."/>
            <person name="Satake H."/>
            <person name="Nakayama K."/>
        </authorList>
    </citation>
    <scope>NUCLEOTIDE SEQUENCE</scope>
</reference>
<sequence>MESVFNISNCTAACQVKYAVCTLQGVALTWWNSHVKTVTLEVAQALPWKTLKKMMTNKYCPRGEIKKLETEMWELKTKGTGVIGYSRHFQELALMCDRTFPEESDRVEKYIGGVPDTIHDSMKATNPKTMQEAIEFSTELMNKRIRDAVEKKQKFKSTSGNNQNQP</sequence>
<dbReference type="Pfam" id="PF03732">
    <property type="entry name" value="Retrotrans_gag"/>
    <property type="match status" value="1"/>
</dbReference>
<dbReference type="EMBL" id="BKCJ010003544">
    <property type="protein sequence ID" value="GEU55732.1"/>
    <property type="molecule type" value="Genomic_DNA"/>
</dbReference>